<feature type="domain" description="DUF7730" evidence="1">
    <location>
        <begin position="44"/>
        <end position="236"/>
    </location>
</feature>
<reference evidence="2" key="1">
    <citation type="journal article" date="2020" name="Stud. Mycol.">
        <title>101 Dothideomycetes genomes: a test case for predicting lifestyles and emergence of pathogens.</title>
        <authorList>
            <person name="Haridas S."/>
            <person name="Albert R."/>
            <person name="Binder M."/>
            <person name="Bloem J."/>
            <person name="Labutti K."/>
            <person name="Salamov A."/>
            <person name="Andreopoulos B."/>
            <person name="Baker S."/>
            <person name="Barry K."/>
            <person name="Bills G."/>
            <person name="Bluhm B."/>
            <person name="Cannon C."/>
            <person name="Castanera R."/>
            <person name="Culley D."/>
            <person name="Daum C."/>
            <person name="Ezra D."/>
            <person name="Gonzalez J."/>
            <person name="Henrissat B."/>
            <person name="Kuo A."/>
            <person name="Liang C."/>
            <person name="Lipzen A."/>
            <person name="Lutzoni F."/>
            <person name="Magnuson J."/>
            <person name="Mondo S."/>
            <person name="Nolan M."/>
            <person name="Ohm R."/>
            <person name="Pangilinan J."/>
            <person name="Park H.-J."/>
            <person name="Ramirez L."/>
            <person name="Alfaro M."/>
            <person name="Sun H."/>
            <person name="Tritt A."/>
            <person name="Yoshinaga Y."/>
            <person name="Zwiers L.-H."/>
            <person name="Turgeon B."/>
            <person name="Goodwin S."/>
            <person name="Spatafora J."/>
            <person name="Crous P."/>
            <person name="Grigoriev I."/>
        </authorList>
    </citation>
    <scope>NUCLEOTIDE SEQUENCE</scope>
    <source>
        <strain evidence="2">CBS 123094</strain>
    </source>
</reference>
<keyword evidence="3" id="KW-1185">Reference proteome</keyword>
<name>A0A6A5X3F3_9PLEO</name>
<dbReference type="AlphaFoldDB" id="A0A6A5X3F3"/>
<evidence type="ECO:0000313" key="3">
    <source>
        <dbReference type="Proteomes" id="UP000799779"/>
    </source>
</evidence>
<dbReference type="PANTHER" id="PTHR38790:SF4">
    <property type="entry name" value="2EXR DOMAIN-CONTAINING PROTEIN"/>
    <property type="match status" value="1"/>
</dbReference>
<dbReference type="EMBL" id="ML977557">
    <property type="protein sequence ID" value="KAF2007435.1"/>
    <property type="molecule type" value="Genomic_DNA"/>
</dbReference>
<sequence length="361" mass="41294">MTKFSAWVKKHLRSKPGRKKQPTDSLPFLASSRRSLTLMRFDAQTCLFFQLIDDVRSIILLMALGERTLHVDIARQEEAWKWRGAACPRNEYTLPCTRFGWCGPWMDDCLREVYEREEKSPRDRKVPERYKIGALGFLLSCRQAYAEGIDVLWSANCIFIQSEPLLLHLPRLIPPNRLASITSLEVVITAHGVEPENGGPTFNLDHLKPVLDNIATHCNHLRSLCLSLIDPNWNKNILDGVALPLVDTFYRSMPLRNLRVELPGRSYKSAHNYLAMEYHPRETPVKSLYGEKSLWRCLDGDEPRVQDRVIERFPYPPLKLAGPQDENDSVESAGYWLVESDESTGPLYYCECGVPPALLGQ</sequence>
<gene>
    <name evidence="2" type="ORF">P154DRAFT_614791</name>
</gene>
<dbReference type="OrthoDB" id="515692at2759"/>
<protein>
    <recommendedName>
        <fullName evidence="1">DUF7730 domain-containing protein</fullName>
    </recommendedName>
</protein>
<accession>A0A6A5X3F3</accession>
<organism evidence="2 3">
    <name type="scientific">Amniculicola lignicola CBS 123094</name>
    <dbReference type="NCBI Taxonomy" id="1392246"/>
    <lineage>
        <taxon>Eukaryota</taxon>
        <taxon>Fungi</taxon>
        <taxon>Dikarya</taxon>
        <taxon>Ascomycota</taxon>
        <taxon>Pezizomycotina</taxon>
        <taxon>Dothideomycetes</taxon>
        <taxon>Pleosporomycetidae</taxon>
        <taxon>Pleosporales</taxon>
        <taxon>Amniculicolaceae</taxon>
        <taxon>Amniculicola</taxon>
    </lineage>
</organism>
<proteinExistence type="predicted"/>
<evidence type="ECO:0000313" key="2">
    <source>
        <dbReference type="EMBL" id="KAF2007435.1"/>
    </source>
</evidence>
<dbReference type="PANTHER" id="PTHR38790">
    <property type="entry name" value="2EXR DOMAIN-CONTAINING PROTEIN-RELATED"/>
    <property type="match status" value="1"/>
</dbReference>
<dbReference type="Proteomes" id="UP000799779">
    <property type="component" value="Unassembled WGS sequence"/>
</dbReference>
<dbReference type="InterPro" id="IPR056632">
    <property type="entry name" value="DUF7730"/>
</dbReference>
<dbReference type="Pfam" id="PF24864">
    <property type="entry name" value="DUF7730"/>
    <property type="match status" value="1"/>
</dbReference>
<evidence type="ECO:0000259" key="1">
    <source>
        <dbReference type="Pfam" id="PF24864"/>
    </source>
</evidence>